<proteinExistence type="predicted"/>
<feature type="modified residue" description="4-aspartylphosphate" evidence="1">
    <location>
        <position position="87"/>
    </location>
</feature>
<dbReference type="InterPro" id="IPR001633">
    <property type="entry name" value="EAL_dom"/>
</dbReference>
<sequence>MSKQCNDSDELMPIIEDVSEQDSDVTQARYWQVLIVDDDEEVHHATELALKDLIVEDRPLNLLHAYSAQQAKAVLIAEDNISVILLDVVMETELAGLELVEVIREELNMHALRIILRTGQPGYAPEMETIQRYDINDYRTKPELTRIRLFTILTSAIRAYNQIRSQQLMRQGLEKVVKASTELAHFYGMQMFAEGAVKQISAIMQIEPDGLICAQESQGEKSAGPVIIAASGRYSSLVQTSLETLDSEPIRSSIMQCLDSKQSLLEQGLTLYFSTERGRGMAAYVDVSRPLESIDKHLLEVFCANLSIGFDNVILYNRLEEQAFKDPLLDIANLNSLRRYRYTAISGNDYARLALIDIDDFSSFNDSFGHSAGDGLLVTVSSRLQKYFPHCFLARVGSDVFALLGSQQDIVTDHILSLFDSSFVVDEQPFKITASVGFVDLKDQEFDSSAHYKDAQVALKQAKLYCRGGAVSFSADMGQDARDRMHLLAELKQALNDNALFMTFQPKFKLSTMELSGVEALLRWRNKAGVLVPPDQFIPLAEQSGLMVSIGTFVIEHCCMQFQMLKQAGYTKLTMAINVSPTQLEGPGFVQQLRKAMKQYNIAPETLELEVTETVAAKNISELCKVLDKVRQLGCKIAIDDFGTGFSSLSVLHTLPATRLKIDRAFVDPMLQDDSIAKMIVNLGQTLGMELTAEGIETEEQLEKLKEFGCEEGQGWLFAKAMILEDLLNFSHKRTKNK</sequence>
<dbReference type="AlphaFoldDB" id="A0A5P9CKX9"/>
<dbReference type="PROSITE" id="PS50110">
    <property type="entry name" value="RESPONSE_REGULATORY"/>
    <property type="match status" value="1"/>
</dbReference>
<dbReference type="CDD" id="cd01948">
    <property type="entry name" value="EAL"/>
    <property type="match status" value="1"/>
</dbReference>
<dbReference type="Pfam" id="PF00990">
    <property type="entry name" value="GGDEF"/>
    <property type="match status" value="1"/>
</dbReference>
<keyword evidence="6" id="KW-1185">Reference proteome</keyword>
<dbReference type="SMART" id="SM00052">
    <property type="entry name" value="EAL"/>
    <property type="match status" value="1"/>
</dbReference>
<feature type="domain" description="EAL" evidence="3">
    <location>
        <begin position="484"/>
        <end position="735"/>
    </location>
</feature>
<dbReference type="PROSITE" id="PS50887">
    <property type="entry name" value="GGDEF"/>
    <property type="match status" value="1"/>
</dbReference>
<evidence type="ECO:0000259" key="2">
    <source>
        <dbReference type="PROSITE" id="PS50110"/>
    </source>
</evidence>
<dbReference type="InterPro" id="IPR050706">
    <property type="entry name" value="Cyclic-di-GMP_PDE-like"/>
</dbReference>
<protein>
    <submittedName>
        <fullName evidence="5">Phytochrome-like protein cph2</fullName>
    </submittedName>
</protein>
<feature type="domain" description="Response regulatory" evidence="2">
    <location>
        <begin position="32"/>
        <end position="156"/>
    </location>
</feature>
<keyword evidence="1" id="KW-0597">Phosphoprotein</keyword>
<dbReference type="OrthoDB" id="9813903at2"/>
<reference evidence="5 6" key="1">
    <citation type="submission" date="2019-10" db="EMBL/GenBank/DDBJ databases">
        <title>Complete genome sequence of Vibrio sp. strain THAF100, isolated from non-filtered water from the water column of tank 6 of a marine aquarium containing stony-coral fragments. Water maintained at 26 degree C.</title>
        <authorList>
            <person name="Ruckert C."/>
            <person name="Franco A."/>
            <person name="Kalinowski J."/>
            <person name="Glaeser S."/>
        </authorList>
    </citation>
    <scope>NUCLEOTIDE SEQUENCE [LARGE SCALE GENOMIC DNA]</scope>
    <source>
        <strain evidence="5 6">THAF100</strain>
    </source>
</reference>
<dbReference type="Proteomes" id="UP000326936">
    <property type="component" value="Chromosome"/>
</dbReference>
<dbReference type="KEGG" id="vaq:FIV01_09495"/>
<evidence type="ECO:0000313" key="5">
    <source>
        <dbReference type="EMBL" id="QFT26661.1"/>
    </source>
</evidence>
<gene>
    <name evidence="5" type="primary">cph3</name>
    <name evidence="5" type="ORF">FIV01_09495</name>
</gene>
<dbReference type="InterPro" id="IPR021800">
    <property type="entry name" value="DUF3369"/>
</dbReference>
<dbReference type="Pfam" id="PF11849">
    <property type="entry name" value="DUF3369"/>
    <property type="match status" value="1"/>
</dbReference>
<dbReference type="SMART" id="SM00267">
    <property type="entry name" value="GGDEF"/>
    <property type="match status" value="1"/>
</dbReference>
<dbReference type="NCBIfam" id="TIGR00254">
    <property type="entry name" value="GGDEF"/>
    <property type="match status" value="1"/>
</dbReference>
<accession>A0A5P9CKX9</accession>
<dbReference type="InterPro" id="IPR001789">
    <property type="entry name" value="Sig_transdc_resp-reg_receiver"/>
</dbReference>
<dbReference type="PANTHER" id="PTHR33121">
    <property type="entry name" value="CYCLIC DI-GMP PHOSPHODIESTERASE PDEF"/>
    <property type="match status" value="1"/>
</dbReference>
<dbReference type="Gene3D" id="3.20.20.450">
    <property type="entry name" value="EAL domain"/>
    <property type="match status" value="1"/>
</dbReference>
<dbReference type="InterPro" id="IPR029787">
    <property type="entry name" value="Nucleotide_cyclase"/>
</dbReference>
<organism evidence="5 6">
    <name type="scientific">Vibrio aquimaris</name>
    <dbReference type="NCBI Taxonomy" id="2587862"/>
    <lineage>
        <taxon>Bacteria</taxon>
        <taxon>Pseudomonadati</taxon>
        <taxon>Pseudomonadota</taxon>
        <taxon>Gammaproteobacteria</taxon>
        <taxon>Vibrionales</taxon>
        <taxon>Vibrionaceae</taxon>
        <taxon>Vibrio</taxon>
    </lineage>
</organism>
<dbReference type="Gene3D" id="3.40.50.2300">
    <property type="match status" value="1"/>
</dbReference>
<dbReference type="RefSeq" id="WP_152430769.1">
    <property type="nucleotide sequence ID" value="NZ_CBCSDK010000007.1"/>
</dbReference>
<evidence type="ECO:0000256" key="1">
    <source>
        <dbReference type="PROSITE-ProRule" id="PRU00169"/>
    </source>
</evidence>
<feature type="domain" description="GGDEF" evidence="4">
    <location>
        <begin position="349"/>
        <end position="476"/>
    </location>
</feature>
<dbReference type="EMBL" id="CP045350">
    <property type="protein sequence ID" value="QFT26661.1"/>
    <property type="molecule type" value="Genomic_DNA"/>
</dbReference>
<dbReference type="PROSITE" id="PS50883">
    <property type="entry name" value="EAL"/>
    <property type="match status" value="1"/>
</dbReference>
<dbReference type="SMART" id="SM00448">
    <property type="entry name" value="REC"/>
    <property type="match status" value="1"/>
</dbReference>
<dbReference type="SUPFAM" id="SSF141868">
    <property type="entry name" value="EAL domain-like"/>
    <property type="match status" value="1"/>
</dbReference>
<evidence type="ECO:0000259" key="4">
    <source>
        <dbReference type="PROSITE" id="PS50887"/>
    </source>
</evidence>
<dbReference type="Gene3D" id="3.30.70.270">
    <property type="match status" value="1"/>
</dbReference>
<evidence type="ECO:0000313" key="6">
    <source>
        <dbReference type="Proteomes" id="UP000326936"/>
    </source>
</evidence>
<evidence type="ECO:0000259" key="3">
    <source>
        <dbReference type="PROSITE" id="PS50883"/>
    </source>
</evidence>
<dbReference type="GO" id="GO:0071111">
    <property type="term" value="F:cyclic-guanylate-specific phosphodiesterase activity"/>
    <property type="evidence" value="ECO:0007669"/>
    <property type="project" value="InterPro"/>
</dbReference>
<dbReference type="Pfam" id="PF00072">
    <property type="entry name" value="Response_reg"/>
    <property type="match status" value="1"/>
</dbReference>
<dbReference type="InterPro" id="IPR035919">
    <property type="entry name" value="EAL_sf"/>
</dbReference>
<dbReference type="InterPro" id="IPR043128">
    <property type="entry name" value="Rev_trsase/Diguanyl_cyclase"/>
</dbReference>
<dbReference type="InterPro" id="IPR011006">
    <property type="entry name" value="CheY-like_superfamily"/>
</dbReference>
<dbReference type="SUPFAM" id="SSF55073">
    <property type="entry name" value="Nucleotide cyclase"/>
    <property type="match status" value="1"/>
</dbReference>
<dbReference type="PANTHER" id="PTHR33121:SF70">
    <property type="entry name" value="SIGNALING PROTEIN YKOW"/>
    <property type="match status" value="1"/>
</dbReference>
<dbReference type="InterPro" id="IPR000160">
    <property type="entry name" value="GGDEF_dom"/>
</dbReference>
<dbReference type="CDD" id="cd01949">
    <property type="entry name" value="GGDEF"/>
    <property type="match status" value="1"/>
</dbReference>
<dbReference type="GO" id="GO:0000160">
    <property type="term" value="P:phosphorelay signal transduction system"/>
    <property type="evidence" value="ECO:0007669"/>
    <property type="project" value="InterPro"/>
</dbReference>
<dbReference type="SUPFAM" id="SSF52172">
    <property type="entry name" value="CheY-like"/>
    <property type="match status" value="1"/>
</dbReference>
<dbReference type="Pfam" id="PF00563">
    <property type="entry name" value="EAL"/>
    <property type="match status" value="1"/>
</dbReference>
<name>A0A5P9CKX9_9VIBR</name>